<organism evidence="4 5">
    <name type="scientific">Zasmidium cellare</name>
    <name type="common">Wine cellar mold</name>
    <name type="synonym">Racodium cellare</name>
    <dbReference type="NCBI Taxonomy" id="395010"/>
    <lineage>
        <taxon>Eukaryota</taxon>
        <taxon>Fungi</taxon>
        <taxon>Dikarya</taxon>
        <taxon>Ascomycota</taxon>
        <taxon>Pezizomycotina</taxon>
        <taxon>Dothideomycetes</taxon>
        <taxon>Dothideomycetidae</taxon>
        <taxon>Mycosphaerellales</taxon>
        <taxon>Mycosphaerellaceae</taxon>
        <taxon>Zasmidium</taxon>
    </lineage>
</organism>
<comment type="similarity">
    <text evidence="1">Belongs to the short-chain dehydrogenases/reductases (SDR) family.</text>
</comment>
<gene>
    <name evidence="4" type="ORF">PRZ48_010697</name>
</gene>
<dbReference type="Proteomes" id="UP001305779">
    <property type="component" value="Unassembled WGS sequence"/>
</dbReference>
<evidence type="ECO:0000313" key="5">
    <source>
        <dbReference type="Proteomes" id="UP001305779"/>
    </source>
</evidence>
<proteinExistence type="inferred from homology"/>
<dbReference type="PANTHER" id="PTHR24320:SF282">
    <property type="entry name" value="WW DOMAIN-CONTAINING OXIDOREDUCTASE"/>
    <property type="match status" value="1"/>
</dbReference>
<keyword evidence="5" id="KW-1185">Reference proteome</keyword>
<dbReference type="EMBL" id="JAXOVC010000008">
    <property type="protein sequence ID" value="KAK4498041.1"/>
    <property type="molecule type" value="Genomic_DNA"/>
</dbReference>
<dbReference type="Pfam" id="PF00106">
    <property type="entry name" value="adh_short"/>
    <property type="match status" value="1"/>
</dbReference>
<accession>A0ABR0E9Y9</accession>
<dbReference type="SUPFAM" id="SSF51735">
    <property type="entry name" value="NAD(P)-binding Rossmann-fold domains"/>
    <property type="match status" value="1"/>
</dbReference>
<dbReference type="PRINTS" id="PR00081">
    <property type="entry name" value="GDHRDH"/>
</dbReference>
<dbReference type="PANTHER" id="PTHR24320">
    <property type="entry name" value="RETINOL DEHYDROGENASE"/>
    <property type="match status" value="1"/>
</dbReference>
<name>A0ABR0E9Y9_ZASCE</name>
<reference evidence="4 5" key="1">
    <citation type="journal article" date="2023" name="G3 (Bethesda)">
        <title>A chromosome-level genome assembly of Zasmidium syzygii isolated from banana leaves.</title>
        <authorList>
            <person name="van Westerhoven A.C."/>
            <person name="Mehrabi R."/>
            <person name="Talebi R."/>
            <person name="Steentjes M.B.F."/>
            <person name="Corcolon B."/>
            <person name="Chong P.A."/>
            <person name="Kema G.H.J."/>
            <person name="Seidl M.F."/>
        </authorList>
    </citation>
    <scope>NUCLEOTIDE SEQUENCE [LARGE SCALE GENOMIC DNA]</scope>
    <source>
        <strain evidence="4 5">P124</strain>
    </source>
</reference>
<evidence type="ECO:0000256" key="3">
    <source>
        <dbReference type="ARBA" id="ARBA00023002"/>
    </source>
</evidence>
<comment type="caution">
    <text evidence="4">The sequence shown here is derived from an EMBL/GenBank/DDBJ whole genome shotgun (WGS) entry which is preliminary data.</text>
</comment>
<evidence type="ECO:0000313" key="4">
    <source>
        <dbReference type="EMBL" id="KAK4498041.1"/>
    </source>
</evidence>
<dbReference type="InterPro" id="IPR002347">
    <property type="entry name" value="SDR_fam"/>
</dbReference>
<dbReference type="Gene3D" id="3.40.50.720">
    <property type="entry name" value="NAD(P)-binding Rossmann-like Domain"/>
    <property type="match status" value="1"/>
</dbReference>
<protein>
    <submittedName>
        <fullName evidence="4">Uncharacterized protein</fullName>
    </submittedName>
</protein>
<evidence type="ECO:0000256" key="2">
    <source>
        <dbReference type="ARBA" id="ARBA00022857"/>
    </source>
</evidence>
<dbReference type="InterPro" id="IPR036291">
    <property type="entry name" value="NAD(P)-bd_dom_sf"/>
</dbReference>
<keyword evidence="3" id="KW-0560">Oxidoreductase</keyword>
<sequence>MPPKGITFNPSTDIPSLAGKTILITGGNSGLGRQSALELAKHNPSEIWITARNTEKAEATVAEIKAQSPNTKVKGLAMDLGSFESIKAASKKFLAEASRLDVLMLNAGVFGHPPALTEDGYEVHLGTNHLGHALLFKLLSPLLLKSAPNADVRVLILSSIGWRMSPNQGLEFDTFKKIEGASPIMRYVQSKLANMLYAEQVAKHFPQFTTISLHPGEVGTALFSREPGDEQIRYLQKEVVPTRIVPVDEGVKNQLWAVGASGLVSGAYYEPVGVLYQEKLQSEHVEMAEKLWEWTEKELEEQSI</sequence>
<evidence type="ECO:0000256" key="1">
    <source>
        <dbReference type="ARBA" id="ARBA00006484"/>
    </source>
</evidence>
<keyword evidence="2" id="KW-0521">NADP</keyword>